<dbReference type="InterPro" id="IPR046373">
    <property type="entry name" value="Acyl-CoA_Oxase/DH_mid-dom_sf"/>
</dbReference>
<dbReference type="RefSeq" id="XP_008719176.1">
    <property type="nucleotide sequence ID" value="XM_008720954.1"/>
</dbReference>
<dbReference type="SUPFAM" id="SSF55856">
    <property type="entry name" value="Cytochrome b5-like heme/steroid binding domain"/>
    <property type="match status" value="1"/>
</dbReference>
<keyword evidence="4" id="KW-0274">FAD</keyword>
<keyword evidence="8" id="KW-1185">Reference proteome</keyword>
<evidence type="ECO:0000313" key="7">
    <source>
        <dbReference type="EMBL" id="ETN38587.1"/>
    </source>
</evidence>
<dbReference type="InterPro" id="IPR036400">
    <property type="entry name" value="Cyt_B5-like_heme/steroid_sf"/>
</dbReference>
<organism evidence="7 8">
    <name type="scientific">Cyphellophora europaea (strain CBS 101466)</name>
    <name type="common">Phialophora europaea</name>
    <dbReference type="NCBI Taxonomy" id="1220924"/>
    <lineage>
        <taxon>Eukaryota</taxon>
        <taxon>Fungi</taxon>
        <taxon>Dikarya</taxon>
        <taxon>Ascomycota</taxon>
        <taxon>Pezizomycotina</taxon>
        <taxon>Eurotiomycetes</taxon>
        <taxon>Chaetothyriomycetidae</taxon>
        <taxon>Chaetothyriales</taxon>
        <taxon>Cyphellophoraceae</taxon>
        <taxon>Cyphellophora</taxon>
    </lineage>
</organism>
<gene>
    <name evidence="7" type="ORF">HMPREF1541_06624</name>
</gene>
<dbReference type="InterPro" id="IPR050741">
    <property type="entry name" value="Acyl-CoA_dehydrogenase"/>
</dbReference>
<dbReference type="eggNOG" id="KOG0139">
    <property type="taxonomic scope" value="Eukaryota"/>
</dbReference>
<dbReference type="SUPFAM" id="SSF56645">
    <property type="entry name" value="Acyl-CoA dehydrogenase NM domain-like"/>
    <property type="match status" value="1"/>
</dbReference>
<evidence type="ECO:0000256" key="3">
    <source>
        <dbReference type="ARBA" id="ARBA00022630"/>
    </source>
</evidence>
<sequence length="518" mass="58103">MAQKTSQSTKGTFTREEVSKHTTSEDLWVIVDHKVYDLGDFSDAHPGGSVVLEQVAGQDATEAFYNLHRHEVLQKYESLCIGTIDGEKPEVIDPKPGDLSQVPYGEPLWLTPQFKSPYYKDSHRRLQKALRKFVDEDIYPEAQEKELDGTYISQELVDKMAANGVLAMRLGPGKHLEGHKLLGDVEPADFDFFHDLIVAQELSRAKARGFQDGNMAGMTISLSAVKQWANDTALRDKVMEECLSGKKFMSLAVTEAFAGSDVAGLRTTATKTPDGKHYIINGTKKWITNGMWSDYFVTACKTEKGHNVILVPRDDNIETKRIKTSYSTAAATTFIEFNNVKVPVNHLLGKEHKGFAVVMSNFNHERWFMSCMVIQWMRMVTEECLKWSHQRIVFGKPLIQQPVIRQKLARMISLTESCQSYLESLTFNLNHFSYDQQSKLMGGPIGLLKSHATKCAGEVASEAVNIFGGRGLTQTGMGRVVEQFHRTYKFDAILGGAEEVLADLGVRQAMRFMPKAML</sequence>
<dbReference type="GO" id="GO:0003995">
    <property type="term" value="F:acyl-CoA dehydrogenase activity"/>
    <property type="evidence" value="ECO:0007669"/>
    <property type="project" value="InterPro"/>
</dbReference>
<evidence type="ECO:0000313" key="8">
    <source>
        <dbReference type="Proteomes" id="UP000030752"/>
    </source>
</evidence>
<keyword evidence="5" id="KW-0560">Oxidoreductase</keyword>
<feature type="domain" description="Cytochrome b5 heme-binding" evidence="6">
    <location>
        <begin position="10"/>
        <end position="85"/>
    </location>
</feature>
<evidence type="ECO:0000256" key="1">
    <source>
        <dbReference type="ARBA" id="ARBA00001974"/>
    </source>
</evidence>
<dbReference type="Pfam" id="PF00173">
    <property type="entry name" value="Cyt-b5"/>
    <property type="match status" value="1"/>
</dbReference>
<dbReference type="Gene3D" id="1.20.140.10">
    <property type="entry name" value="Butyryl-CoA Dehydrogenase, subunit A, domain 3"/>
    <property type="match status" value="1"/>
</dbReference>
<dbReference type="PANTHER" id="PTHR48083">
    <property type="entry name" value="MEDIUM-CHAIN SPECIFIC ACYL-COA DEHYDROGENASE, MITOCHONDRIAL-RELATED"/>
    <property type="match status" value="1"/>
</dbReference>
<dbReference type="STRING" id="1220924.W2RQ38"/>
<dbReference type="HOGENOM" id="CLU_018204_4_4_1"/>
<dbReference type="PROSITE" id="PS50255">
    <property type="entry name" value="CYTOCHROME_B5_2"/>
    <property type="match status" value="1"/>
</dbReference>
<dbReference type="Pfam" id="PF02771">
    <property type="entry name" value="Acyl-CoA_dh_N"/>
    <property type="match status" value="1"/>
</dbReference>
<dbReference type="InterPro" id="IPR009075">
    <property type="entry name" value="AcylCo_DH/oxidase_C"/>
</dbReference>
<evidence type="ECO:0000259" key="6">
    <source>
        <dbReference type="PROSITE" id="PS50255"/>
    </source>
</evidence>
<evidence type="ECO:0000256" key="2">
    <source>
        <dbReference type="ARBA" id="ARBA00009347"/>
    </source>
</evidence>
<dbReference type="InterPro" id="IPR013786">
    <property type="entry name" value="AcylCoA_DH/ox_N"/>
</dbReference>
<accession>W2RQ38</accession>
<dbReference type="InterPro" id="IPR037069">
    <property type="entry name" value="AcylCoA_DH/ox_N_sf"/>
</dbReference>
<dbReference type="InterPro" id="IPR009100">
    <property type="entry name" value="AcylCoA_DH/oxidase_NM_dom_sf"/>
</dbReference>
<comment type="similarity">
    <text evidence="2">Belongs to the acyl-CoA dehydrogenase family.</text>
</comment>
<dbReference type="PANTHER" id="PTHR48083:SF28">
    <property type="entry name" value="ACYL-COA DEHYDROGENASE FAMILY PROTEIN (AFU_ORTHOLOGUE AFUA_6G10880)-RELATED"/>
    <property type="match status" value="1"/>
</dbReference>
<protein>
    <recommendedName>
        <fullName evidence="6">Cytochrome b5 heme-binding domain-containing protein</fullName>
    </recommendedName>
</protein>
<reference evidence="7 8" key="1">
    <citation type="submission" date="2013-03" db="EMBL/GenBank/DDBJ databases">
        <title>The Genome Sequence of Phialophora europaea CBS 101466.</title>
        <authorList>
            <consortium name="The Broad Institute Genomics Platform"/>
            <person name="Cuomo C."/>
            <person name="de Hoog S."/>
            <person name="Gorbushina A."/>
            <person name="Walker B."/>
            <person name="Young S.K."/>
            <person name="Zeng Q."/>
            <person name="Gargeya S."/>
            <person name="Fitzgerald M."/>
            <person name="Haas B."/>
            <person name="Abouelleil A."/>
            <person name="Allen A.W."/>
            <person name="Alvarado L."/>
            <person name="Arachchi H.M."/>
            <person name="Berlin A.M."/>
            <person name="Chapman S.B."/>
            <person name="Gainer-Dewar J."/>
            <person name="Goldberg J."/>
            <person name="Griggs A."/>
            <person name="Gujja S."/>
            <person name="Hansen M."/>
            <person name="Howarth C."/>
            <person name="Imamovic A."/>
            <person name="Ireland A."/>
            <person name="Larimer J."/>
            <person name="McCowan C."/>
            <person name="Murphy C."/>
            <person name="Pearson M."/>
            <person name="Poon T.W."/>
            <person name="Priest M."/>
            <person name="Roberts A."/>
            <person name="Saif S."/>
            <person name="Shea T."/>
            <person name="Sisk P."/>
            <person name="Sykes S."/>
            <person name="Wortman J."/>
            <person name="Nusbaum C."/>
            <person name="Birren B."/>
        </authorList>
    </citation>
    <scope>NUCLEOTIDE SEQUENCE [LARGE SCALE GENOMIC DNA]</scope>
    <source>
        <strain evidence="7 8">CBS 101466</strain>
    </source>
</reference>
<dbReference type="GO" id="GO:0005737">
    <property type="term" value="C:cytoplasm"/>
    <property type="evidence" value="ECO:0007669"/>
    <property type="project" value="TreeGrafter"/>
</dbReference>
<dbReference type="Gene3D" id="2.40.110.10">
    <property type="entry name" value="Butyryl-CoA Dehydrogenase, subunit A, domain 2"/>
    <property type="match status" value="1"/>
</dbReference>
<dbReference type="GO" id="GO:0033539">
    <property type="term" value="P:fatty acid beta-oxidation using acyl-CoA dehydrogenase"/>
    <property type="evidence" value="ECO:0007669"/>
    <property type="project" value="TreeGrafter"/>
</dbReference>
<dbReference type="InParanoid" id="W2RQ38"/>
<dbReference type="GO" id="GO:0050660">
    <property type="term" value="F:flavin adenine dinucleotide binding"/>
    <property type="evidence" value="ECO:0007669"/>
    <property type="project" value="InterPro"/>
</dbReference>
<dbReference type="OrthoDB" id="2588832at2759"/>
<dbReference type="GeneID" id="19973963"/>
<dbReference type="InterPro" id="IPR001199">
    <property type="entry name" value="Cyt_B5-like_heme/steroid-bd"/>
</dbReference>
<name>W2RQ38_CYPE1</name>
<dbReference type="AlphaFoldDB" id="W2RQ38"/>
<proteinExistence type="inferred from homology"/>
<dbReference type="InterPro" id="IPR006091">
    <property type="entry name" value="Acyl-CoA_Oxase/DH_mid-dom"/>
</dbReference>
<dbReference type="Gene3D" id="3.10.120.10">
    <property type="entry name" value="Cytochrome b5-like heme/steroid binding domain"/>
    <property type="match status" value="1"/>
</dbReference>
<dbReference type="Gene3D" id="1.10.540.10">
    <property type="entry name" value="Acyl-CoA dehydrogenase/oxidase, N-terminal domain"/>
    <property type="match status" value="1"/>
</dbReference>
<keyword evidence="3" id="KW-0285">Flavoprotein</keyword>
<evidence type="ECO:0000256" key="4">
    <source>
        <dbReference type="ARBA" id="ARBA00022827"/>
    </source>
</evidence>
<dbReference type="eggNOG" id="KOG0537">
    <property type="taxonomic scope" value="Eukaryota"/>
</dbReference>
<comment type="cofactor">
    <cofactor evidence="1">
        <name>FAD</name>
        <dbReference type="ChEBI" id="CHEBI:57692"/>
    </cofactor>
</comment>
<dbReference type="Pfam" id="PF02770">
    <property type="entry name" value="Acyl-CoA_dh_M"/>
    <property type="match status" value="1"/>
</dbReference>
<dbReference type="SUPFAM" id="SSF47203">
    <property type="entry name" value="Acyl-CoA dehydrogenase C-terminal domain-like"/>
    <property type="match status" value="1"/>
</dbReference>
<dbReference type="Proteomes" id="UP000030752">
    <property type="component" value="Unassembled WGS sequence"/>
</dbReference>
<dbReference type="VEuPathDB" id="FungiDB:HMPREF1541_06624"/>
<dbReference type="SMART" id="SM01117">
    <property type="entry name" value="Cyt-b5"/>
    <property type="match status" value="1"/>
</dbReference>
<dbReference type="InterPro" id="IPR036250">
    <property type="entry name" value="AcylCo_DH-like_C"/>
</dbReference>
<dbReference type="Pfam" id="PF00441">
    <property type="entry name" value="Acyl-CoA_dh_1"/>
    <property type="match status" value="1"/>
</dbReference>
<dbReference type="PROSITE" id="PS00072">
    <property type="entry name" value="ACYL_COA_DH_1"/>
    <property type="match status" value="1"/>
</dbReference>
<dbReference type="EMBL" id="KB822722">
    <property type="protein sequence ID" value="ETN38587.1"/>
    <property type="molecule type" value="Genomic_DNA"/>
</dbReference>
<dbReference type="InterPro" id="IPR006089">
    <property type="entry name" value="Acyl-CoA_DH_CS"/>
</dbReference>
<evidence type="ECO:0000256" key="5">
    <source>
        <dbReference type="ARBA" id="ARBA00023002"/>
    </source>
</evidence>